<name>A0A1X7LZ22_9BURK</name>
<keyword evidence="2" id="KW-1185">Reference proteome</keyword>
<proteinExistence type="predicted"/>
<protein>
    <submittedName>
        <fullName evidence="1">Uncharacterized protein</fullName>
    </submittedName>
</protein>
<accession>A0A1X7LZ22</accession>
<evidence type="ECO:0000313" key="2">
    <source>
        <dbReference type="Proteomes" id="UP000193228"/>
    </source>
</evidence>
<sequence length="37" mass="4216">MTPCLERTHKAAMDISKQIVALKARLAERAREYTANQ</sequence>
<gene>
    <name evidence="1" type="ORF">SAMN06265784_11267</name>
</gene>
<reference evidence="2" key="1">
    <citation type="submission" date="2017-04" db="EMBL/GenBank/DDBJ databases">
        <authorList>
            <person name="Varghese N."/>
            <person name="Submissions S."/>
        </authorList>
    </citation>
    <scope>NUCLEOTIDE SEQUENCE [LARGE SCALE GENOMIC DNA]</scope>
    <source>
        <strain evidence="2">LMG 29540</strain>
    </source>
</reference>
<dbReference type="Proteomes" id="UP000193228">
    <property type="component" value="Unassembled WGS sequence"/>
</dbReference>
<dbReference type="AlphaFoldDB" id="A0A1X7LZ22"/>
<evidence type="ECO:0000313" key="1">
    <source>
        <dbReference type="EMBL" id="SMG58960.1"/>
    </source>
</evidence>
<organism evidence="1 2">
    <name type="scientific">Paraburkholderia susongensis</name>
    <dbReference type="NCBI Taxonomy" id="1515439"/>
    <lineage>
        <taxon>Bacteria</taxon>
        <taxon>Pseudomonadati</taxon>
        <taxon>Pseudomonadota</taxon>
        <taxon>Betaproteobacteria</taxon>
        <taxon>Burkholderiales</taxon>
        <taxon>Burkholderiaceae</taxon>
        <taxon>Paraburkholderia</taxon>
    </lineage>
</organism>
<dbReference type="STRING" id="1515439.SAMN06265784_11267"/>
<dbReference type="EMBL" id="FXAT01000012">
    <property type="protein sequence ID" value="SMG58960.1"/>
    <property type="molecule type" value="Genomic_DNA"/>
</dbReference>